<evidence type="ECO:0000313" key="2">
    <source>
        <dbReference type="EMBL" id="KAA5605510.1"/>
    </source>
</evidence>
<organism evidence="2 3">
    <name type="scientific">Roseospira marina</name>
    <dbReference type="NCBI Taxonomy" id="140057"/>
    <lineage>
        <taxon>Bacteria</taxon>
        <taxon>Pseudomonadati</taxon>
        <taxon>Pseudomonadota</taxon>
        <taxon>Alphaproteobacteria</taxon>
        <taxon>Rhodospirillales</taxon>
        <taxon>Rhodospirillaceae</taxon>
        <taxon>Roseospira</taxon>
    </lineage>
</organism>
<proteinExistence type="predicted"/>
<feature type="domain" description="DUF5648" evidence="1">
    <location>
        <begin position="9"/>
        <end position="145"/>
    </location>
</feature>
<dbReference type="EMBL" id="VWPJ01000009">
    <property type="protein sequence ID" value="KAA5605510.1"/>
    <property type="molecule type" value="Genomic_DNA"/>
</dbReference>
<keyword evidence="3" id="KW-1185">Reference proteome</keyword>
<reference evidence="2 3" key="1">
    <citation type="submission" date="2019-09" db="EMBL/GenBank/DDBJ databases">
        <title>Genome sequence of Roseospira marina, one of the more divergent members of the non-sulfur purple photosynthetic bacterial family, the Rhodospirillaceae.</title>
        <authorList>
            <person name="Meyer T."/>
            <person name="Kyndt J."/>
        </authorList>
    </citation>
    <scope>NUCLEOTIDE SEQUENCE [LARGE SCALE GENOMIC DNA]</scope>
    <source>
        <strain evidence="2 3">DSM 15113</strain>
    </source>
</reference>
<accession>A0A5M6IB34</accession>
<name>A0A5M6IB34_9PROT</name>
<comment type="caution">
    <text evidence="2">The sequence shown here is derived from an EMBL/GenBank/DDBJ whole genome shotgun (WGS) entry which is preliminary data.</text>
</comment>
<protein>
    <recommendedName>
        <fullName evidence="1">DUF5648 domain-containing protein</fullName>
    </recommendedName>
</protein>
<sequence length="348" mass="36870">MSIPYSETTVYRFLNTETNTHFFTASYDEAISIYSTMGQYRYEGPAFDVADDDGTPFFRFFNTVTGTHFYTTDTDERDTVIATLPEYSYEGVAYRVGESGDDGDPLYRFFNTETGTHFYTANEHERDTVMATLPAYTYEGIAAYVPAAEQPSQTEDGVTLNGGTVLLPEPADTPHGPATFTNIDGVSGTVTVPAGSLSYSGETTITATHTGSLVFDATAAQGTDTTKLDLTWEAASAHSEVYFGGGSYAFVSMGPGTDIIHFSGQADMQVAAVYSGGIANAIGGEDIINGLTIGNEVGPMNFTTGFTITHTGAGDVVFDFGGGDTMTLIGVSSVSETGYGGYVVDGVM</sequence>
<dbReference type="OrthoDB" id="733404at2"/>
<dbReference type="Proteomes" id="UP000324065">
    <property type="component" value="Unassembled WGS sequence"/>
</dbReference>
<dbReference type="Pfam" id="PF18885">
    <property type="entry name" value="DUF5648"/>
    <property type="match status" value="1"/>
</dbReference>
<evidence type="ECO:0000313" key="3">
    <source>
        <dbReference type="Proteomes" id="UP000324065"/>
    </source>
</evidence>
<dbReference type="InterPro" id="IPR043708">
    <property type="entry name" value="DUF5648"/>
</dbReference>
<dbReference type="RefSeq" id="WP_150062561.1">
    <property type="nucleotide sequence ID" value="NZ_JACHII010000017.1"/>
</dbReference>
<dbReference type="AlphaFoldDB" id="A0A5M6IB34"/>
<gene>
    <name evidence="2" type="ORF">F1188_11505</name>
</gene>
<evidence type="ECO:0000259" key="1">
    <source>
        <dbReference type="Pfam" id="PF18885"/>
    </source>
</evidence>